<comment type="subcellular location">
    <subcellularLocation>
        <location evidence="1">Cell inner membrane</location>
        <topology evidence="1">Multi-pass membrane protein</topology>
    </subcellularLocation>
    <subcellularLocation>
        <location evidence="14">Cell membrane</location>
        <topology evidence="14">Multi-pass membrane protein</topology>
    </subcellularLocation>
</comment>
<keyword evidence="9 14" id="KW-0560">Oxidoreductase</keyword>
<evidence type="ECO:0000256" key="13">
    <source>
        <dbReference type="ARBA" id="ARBA00023284"/>
    </source>
</evidence>
<feature type="topological domain" description="Periplasmic" evidence="14">
    <location>
        <begin position="27"/>
        <end position="44"/>
    </location>
</feature>
<evidence type="ECO:0000256" key="10">
    <source>
        <dbReference type="ARBA" id="ARBA00023136"/>
    </source>
</evidence>
<organism evidence="16 18">
    <name type="scientific">Pseudomonas versuta</name>
    <dbReference type="NCBI Taxonomy" id="1788301"/>
    <lineage>
        <taxon>Bacteria</taxon>
        <taxon>Pseudomonadati</taxon>
        <taxon>Pseudomonadota</taxon>
        <taxon>Gammaproteobacteria</taxon>
        <taxon>Pseudomonadales</taxon>
        <taxon>Pseudomonadaceae</taxon>
        <taxon>Pseudomonas</taxon>
    </lineage>
</organism>
<keyword evidence="19" id="KW-1185">Reference proteome</keyword>
<evidence type="ECO:0000256" key="9">
    <source>
        <dbReference type="ARBA" id="ARBA00023002"/>
    </source>
</evidence>
<keyword evidence="6 14" id="KW-0812">Transmembrane</keyword>
<dbReference type="EMBL" id="MPJC01000013">
    <property type="protein sequence ID" value="OKA19148.1"/>
    <property type="molecule type" value="Genomic_DNA"/>
</dbReference>
<feature type="topological domain" description="Cytoplasmic" evidence="14">
    <location>
        <begin position="62"/>
        <end position="67"/>
    </location>
</feature>
<evidence type="ECO:0000313" key="19">
    <source>
        <dbReference type="Proteomes" id="UP000186677"/>
    </source>
</evidence>
<evidence type="ECO:0000313" key="17">
    <source>
        <dbReference type="EMBL" id="OKA19148.1"/>
    </source>
</evidence>
<reference evidence="16 18" key="1">
    <citation type="submission" date="2016-11" db="EMBL/GenBank/DDBJ databases">
        <title>Draft genome of Pseudomonas versuta A4R1.12.</title>
        <authorList>
            <person name="See-Too W.-S."/>
        </authorList>
    </citation>
    <scope>NUCLEOTIDE SEQUENCE [LARGE SCALE GENOMIC DNA]</scope>
    <source>
        <strain evidence="16 18">A4R1.12</strain>
    </source>
</reference>
<dbReference type="Pfam" id="PF02600">
    <property type="entry name" value="DsbB"/>
    <property type="match status" value="1"/>
</dbReference>
<evidence type="ECO:0000313" key="16">
    <source>
        <dbReference type="EMBL" id="OKA18704.1"/>
    </source>
</evidence>
<dbReference type="Proteomes" id="UP000186677">
    <property type="component" value="Unassembled WGS sequence"/>
</dbReference>
<keyword evidence="3 14" id="KW-0813">Transport</keyword>
<keyword evidence="4 14" id="KW-1003">Cell membrane</keyword>
<feature type="topological domain" description="Cytoplasmic" evidence="14">
    <location>
        <begin position="162"/>
        <end position="177"/>
    </location>
</feature>
<dbReference type="InterPro" id="IPR023380">
    <property type="entry name" value="DsbB-like_sf"/>
</dbReference>
<accession>A0A1Q4KEK3</accession>
<evidence type="ECO:0000256" key="8">
    <source>
        <dbReference type="ARBA" id="ARBA00022989"/>
    </source>
</evidence>
<dbReference type="Proteomes" id="UP000185990">
    <property type="component" value="Unassembled WGS sequence"/>
</dbReference>
<keyword evidence="11 14" id="KW-1015">Disulfide bond</keyword>
<evidence type="ECO:0000313" key="18">
    <source>
        <dbReference type="Proteomes" id="UP000185990"/>
    </source>
</evidence>
<evidence type="ECO:0000256" key="2">
    <source>
        <dbReference type="ARBA" id="ARBA00008823"/>
    </source>
</evidence>
<keyword evidence="5" id="KW-0997">Cell inner membrane</keyword>
<feature type="transmembrane region" description="Helical" evidence="15">
    <location>
        <begin position="143"/>
        <end position="164"/>
    </location>
</feature>
<dbReference type="AlphaFoldDB" id="A0A0M3UEV8"/>
<keyword evidence="12 14" id="KW-0143">Chaperone</keyword>
<feature type="transmembrane region" description="Helical" evidence="15">
    <location>
        <begin position="70"/>
        <end position="89"/>
    </location>
</feature>
<feature type="disulfide bond" description="Redox-active" evidence="14">
    <location>
        <begin position="36"/>
        <end position="39"/>
    </location>
</feature>
<dbReference type="RefSeq" id="WP_060696250.1">
    <property type="nucleotide sequence ID" value="NZ_CP012676.1"/>
</dbReference>
<evidence type="ECO:0000256" key="6">
    <source>
        <dbReference type="ARBA" id="ARBA00022692"/>
    </source>
</evidence>
<dbReference type="PANTHER" id="PTHR36570">
    <property type="entry name" value="DISULFIDE BOND FORMATION PROTEIN B"/>
    <property type="match status" value="1"/>
</dbReference>
<dbReference type="GO" id="GO:0015035">
    <property type="term" value="F:protein-disulfide reductase activity"/>
    <property type="evidence" value="ECO:0007669"/>
    <property type="project" value="UniProtKB-UniRule"/>
</dbReference>
<comment type="caution">
    <text evidence="14">Lacks conserved residue(s) required for the propagation of feature annotation.</text>
</comment>
<dbReference type="EMBL" id="MPJD01000036">
    <property type="protein sequence ID" value="OKA18704.1"/>
    <property type="molecule type" value="Genomic_DNA"/>
</dbReference>
<keyword evidence="10 14" id="KW-0472">Membrane</keyword>
<evidence type="ECO:0000256" key="7">
    <source>
        <dbReference type="ARBA" id="ARBA00022982"/>
    </source>
</evidence>
<sequence>MFLACSRFIFLLVFLAGALTLGASLFLEYGVGLEPCLLCQVQRCFLLGLCLVNLMGYVHGPRRAGMRCYSIASMLFALGGAASALRQVLMQRLAPEQLMFCQPDLARIWRDLSLNEIVSMIYRGNDVCAQISWTVFDLSIPELSLLAFVGLSIPGGFQVIRSIYSRKPRAPATRGSS</sequence>
<evidence type="ECO:0000256" key="1">
    <source>
        <dbReference type="ARBA" id="ARBA00004429"/>
    </source>
</evidence>
<dbReference type="PANTHER" id="PTHR36570:SF3">
    <property type="entry name" value="DISULFIDE BOND FORMATION PROTEIN B"/>
    <property type="match status" value="1"/>
</dbReference>
<gene>
    <name evidence="14" type="primary">dsbB</name>
    <name evidence="17" type="ORF">BOH73_17660</name>
    <name evidence="16" type="ORF">BOH74_19405</name>
</gene>
<dbReference type="KEGG" id="ppsy:AOC04_19590"/>
<evidence type="ECO:0000256" key="12">
    <source>
        <dbReference type="ARBA" id="ARBA00023186"/>
    </source>
</evidence>
<proteinExistence type="inferred from homology"/>
<evidence type="ECO:0000256" key="4">
    <source>
        <dbReference type="ARBA" id="ARBA00022475"/>
    </source>
</evidence>
<evidence type="ECO:0000256" key="11">
    <source>
        <dbReference type="ARBA" id="ARBA00023157"/>
    </source>
</evidence>
<protein>
    <recommendedName>
        <fullName evidence="14">Disulfide bond formation protein B</fullName>
    </recommendedName>
    <alternativeName>
        <fullName evidence="14">Disulfide oxidoreductase</fullName>
    </alternativeName>
</protein>
<dbReference type="GO" id="GO:0005886">
    <property type="term" value="C:plasma membrane"/>
    <property type="evidence" value="ECO:0007669"/>
    <property type="project" value="UniProtKB-SubCell"/>
</dbReference>
<keyword evidence="13 14" id="KW-0676">Redox-active center</keyword>
<comment type="similarity">
    <text evidence="2 14">Belongs to the DsbB family.</text>
</comment>
<accession>A0A0M3UEV8</accession>
<reference evidence="17 19" key="2">
    <citation type="submission" date="2016-11" db="EMBL/GenBank/DDBJ databases">
        <title>Draft genome of Pseudomonas versuta A4R1.5.</title>
        <authorList>
            <person name="See-Too W.-S."/>
        </authorList>
    </citation>
    <scope>NUCLEOTIDE SEQUENCE [LARGE SCALE GENOMIC DNA]</scope>
    <source>
        <strain evidence="17 19">A4R1.5</strain>
    </source>
</reference>
<feature type="transmembrane region" description="Helical" evidence="15">
    <location>
        <begin position="40"/>
        <end position="58"/>
    </location>
</feature>
<keyword evidence="8 14" id="KW-1133">Transmembrane helix</keyword>
<dbReference type="InterPro" id="IPR003752">
    <property type="entry name" value="DiS_bond_form_DsbB/BdbC"/>
</dbReference>
<dbReference type="GO" id="GO:0006457">
    <property type="term" value="P:protein folding"/>
    <property type="evidence" value="ECO:0007669"/>
    <property type="project" value="InterPro"/>
</dbReference>
<comment type="function">
    <text evidence="14">Required for disulfide bond formation in some periplasmic proteins. Acts by oxidizing the DsbA protein.</text>
</comment>
<comment type="caution">
    <text evidence="16">The sequence shown here is derived from an EMBL/GenBank/DDBJ whole genome shotgun (WGS) entry which is preliminary data.</text>
</comment>
<name>A0A0M3UEV8_9PSED</name>
<keyword evidence="7 14" id="KW-0249">Electron transport</keyword>
<evidence type="ECO:0000256" key="15">
    <source>
        <dbReference type="SAM" id="Phobius"/>
    </source>
</evidence>
<dbReference type="InterPro" id="IPR050183">
    <property type="entry name" value="DsbB"/>
</dbReference>
<evidence type="ECO:0000256" key="5">
    <source>
        <dbReference type="ARBA" id="ARBA00022519"/>
    </source>
</evidence>
<dbReference type="GO" id="GO:0009055">
    <property type="term" value="F:electron transfer activity"/>
    <property type="evidence" value="ECO:0007669"/>
    <property type="project" value="UniProtKB-UniRule"/>
</dbReference>
<feature type="topological domain" description="Cytoplasmic" evidence="14">
    <location>
        <begin position="1"/>
        <end position="9"/>
    </location>
</feature>
<dbReference type="SUPFAM" id="SSF158442">
    <property type="entry name" value="DsbB-like"/>
    <property type="match status" value="1"/>
</dbReference>
<dbReference type="OrthoDB" id="3711263at2"/>
<dbReference type="HAMAP" id="MF_00286">
    <property type="entry name" value="DsbB"/>
    <property type="match status" value="1"/>
</dbReference>
<evidence type="ECO:0000256" key="14">
    <source>
        <dbReference type="HAMAP-Rule" id="MF_00286"/>
    </source>
</evidence>
<dbReference type="InterPro" id="IPR022920">
    <property type="entry name" value="Disulphide_bond_form_DsbB"/>
</dbReference>
<evidence type="ECO:0000256" key="3">
    <source>
        <dbReference type="ARBA" id="ARBA00022448"/>
    </source>
</evidence>
<dbReference type="Gene3D" id="1.20.1550.10">
    <property type="entry name" value="DsbB-like"/>
    <property type="match status" value="1"/>
</dbReference>